<dbReference type="PANTHER" id="PTHR30126:SF40">
    <property type="entry name" value="HTH-TYPE TRANSCRIPTIONAL REGULATOR GLTR"/>
    <property type="match status" value="1"/>
</dbReference>
<reference evidence="6 7" key="1">
    <citation type="journal article" date="2013" name="Genome Announc.">
        <title>Genome Sequence of Sporolactobacillus laevolacticus DSM442, an Efficient Polymer-Grade D-Lactate Producer from Agricultural Waste Cottonseed as a Nitrogen Source.</title>
        <authorList>
            <person name="Wang H."/>
            <person name="Wang L."/>
            <person name="Ju J."/>
            <person name="Yu B."/>
            <person name="Ma Y."/>
        </authorList>
    </citation>
    <scope>NUCLEOTIDE SEQUENCE [LARGE SCALE GENOMIC DNA]</scope>
    <source>
        <strain evidence="6 7">DSM 442</strain>
    </source>
</reference>
<protein>
    <submittedName>
        <fullName evidence="6">LysR family transcriptional regulator</fullName>
    </submittedName>
</protein>
<dbReference type="InterPro" id="IPR036388">
    <property type="entry name" value="WH-like_DNA-bd_sf"/>
</dbReference>
<dbReference type="EMBL" id="AWTC01000012">
    <property type="protein sequence ID" value="EST11356.1"/>
    <property type="molecule type" value="Genomic_DNA"/>
</dbReference>
<evidence type="ECO:0000256" key="1">
    <source>
        <dbReference type="ARBA" id="ARBA00009437"/>
    </source>
</evidence>
<comment type="caution">
    <text evidence="6">The sequence shown here is derived from an EMBL/GenBank/DDBJ whole genome shotgun (WGS) entry which is preliminary data.</text>
</comment>
<evidence type="ECO:0000313" key="6">
    <source>
        <dbReference type="EMBL" id="EST11356.1"/>
    </source>
</evidence>
<dbReference type="InterPro" id="IPR036390">
    <property type="entry name" value="WH_DNA-bd_sf"/>
</dbReference>
<keyword evidence="3" id="KW-0238">DNA-binding</keyword>
<dbReference type="SUPFAM" id="SSF53850">
    <property type="entry name" value="Periplasmic binding protein-like II"/>
    <property type="match status" value="1"/>
</dbReference>
<keyword evidence="7" id="KW-1185">Reference proteome</keyword>
<comment type="similarity">
    <text evidence="1">Belongs to the LysR transcriptional regulatory family.</text>
</comment>
<dbReference type="GO" id="GO:0000976">
    <property type="term" value="F:transcription cis-regulatory region binding"/>
    <property type="evidence" value="ECO:0007669"/>
    <property type="project" value="TreeGrafter"/>
</dbReference>
<dbReference type="PANTHER" id="PTHR30126">
    <property type="entry name" value="HTH-TYPE TRANSCRIPTIONAL REGULATOR"/>
    <property type="match status" value="1"/>
</dbReference>
<dbReference type="Gene3D" id="3.40.190.290">
    <property type="match status" value="1"/>
</dbReference>
<proteinExistence type="inferred from homology"/>
<dbReference type="Proteomes" id="UP000018296">
    <property type="component" value="Unassembled WGS sequence"/>
</dbReference>
<evidence type="ECO:0000313" key="7">
    <source>
        <dbReference type="Proteomes" id="UP000018296"/>
    </source>
</evidence>
<dbReference type="PATRIC" id="fig|1395513.3.peg.2496"/>
<dbReference type="AlphaFoldDB" id="V6IXH7"/>
<evidence type="ECO:0000256" key="4">
    <source>
        <dbReference type="ARBA" id="ARBA00023163"/>
    </source>
</evidence>
<evidence type="ECO:0000256" key="3">
    <source>
        <dbReference type="ARBA" id="ARBA00023125"/>
    </source>
</evidence>
<dbReference type="PROSITE" id="PS50931">
    <property type="entry name" value="HTH_LYSR"/>
    <property type="match status" value="1"/>
</dbReference>
<sequence>MVDFEWYRSFVSIYKYNSVSEAAKIRIMTQPAMSQHLASLEAEVGEPLFVRTARKMVPTERGKALYSQLAPLVESLEEATLSFKAASLPTLSIIRIGSAIEYFYEHILDQLEEYQTGTVSYFGTADQLLELLKEDKVDLIITSQKSQIPGIEFTKLDEEEFVIAAPKQLEVPMNDDDLTSKEKWLLSQDWISYGLDLPIIRRFWRVHFKKRPIIKPKHIIPNLHLILKAIENGAGISLIPTYILKNSMDEEKAKVILEKLSVKNVIYIAYKSKNKHLPALNQIMKIIRENR</sequence>
<keyword evidence="2" id="KW-0805">Transcription regulation</keyword>
<dbReference type="CDD" id="cd05466">
    <property type="entry name" value="PBP2_LTTR_substrate"/>
    <property type="match status" value="1"/>
</dbReference>
<dbReference type="eggNOG" id="COG0583">
    <property type="taxonomic scope" value="Bacteria"/>
</dbReference>
<dbReference type="Pfam" id="PF00126">
    <property type="entry name" value="HTH_1"/>
    <property type="match status" value="1"/>
</dbReference>
<gene>
    <name evidence="6" type="ORF">P343_12305</name>
</gene>
<dbReference type="PRINTS" id="PR00039">
    <property type="entry name" value="HTHLYSR"/>
</dbReference>
<dbReference type="SUPFAM" id="SSF46785">
    <property type="entry name" value="Winged helix' DNA-binding domain"/>
    <property type="match status" value="1"/>
</dbReference>
<dbReference type="Pfam" id="PF03466">
    <property type="entry name" value="LysR_substrate"/>
    <property type="match status" value="1"/>
</dbReference>
<dbReference type="GO" id="GO:0003700">
    <property type="term" value="F:DNA-binding transcription factor activity"/>
    <property type="evidence" value="ECO:0007669"/>
    <property type="project" value="InterPro"/>
</dbReference>
<feature type="domain" description="HTH lysR-type" evidence="5">
    <location>
        <begin position="2"/>
        <end position="59"/>
    </location>
</feature>
<organism evidence="6 7">
    <name type="scientific">Sporolactobacillus laevolacticus DSM 442</name>
    <dbReference type="NCBI Taxonomy" id="1395513"/>
    <lineage>
        <taxon>Bacteria</taxon>
        <taxon>Bacillati</taxon>
        <taxon>Bacillota</taxon>
        <taxon>Bacilli</taxon>
        <taxon>Bacillales</taxon>
        <taxon>Sporolactobacillaceae</taxon>
        <taxon>Sporolactobacillus</taxon>
    </lineage>
</organism>
<dbReference type="OrthoDB" id="9778774at2"/>
<dbReference type="STRING" id="1395513.P343_12305"/>
<dbReference type="Gene3D" id="1.10.10.10">
    <property type="entry name" value="Winged helix-like DNA-binding domain superfamily/Winged helix DNA-binding domain"/>
    <property type="match status" value="1"/>
</dbReference>
<dbReference type="InterPro" id="IPR000847">
    <property type="entry name" value="LysR_HTH_N"/>
</dbReference>
<dbReference type="InterPro" id="IPR005119">
    <property type="entry name" value="LysR_subst-bd"/>
</dbReference>
<evidence type="ECO:0000259" key="5">
    <source>
        <dbReference type="PROSITE" id="PS50931"/>
    </source>
</evidence>
<name>V6IXH7_9BACL</name>
<keyword evidence="4" id="KW-0804">Transcription</keyword>
<evidence type="ECO:0000256" key="2">
    <source>
        <dbReference type="ARBA" id="ARBA00023015"/>
    </source>
</evidence>
<accession>V6IXH7</accession>